<dbReference type="PANTHER" id="PTHR13554">
    <property type="entry name" value="26S PROTEASOME NON-ATPASE REGULATORY SUBUNIT 5-RELATED"/>
    <property type="match status" value="1"/>
</dbReference>
<keyword evidence="3" id="KW-0812">Transmembrane</keyword>
<dbReference type="OrthoDB" id="10250600at2759"/>
<sequence>LTWHVTLVFIFFYSFRIIILLKLAQVAHFDLVEASQRALAFDTFAQVAYKAEAKQNLQKLLGDQGVTRALQALAASISSGPVELRVRHLDAMSTLFEHGEDQLLSQWFGFMGSPMPTVLMSLVQKPFPDLRMASLRTFSSLLSHPFGIQTFLGTSGFLDWLLNPSTEHEWEAGRLKADIIRALLASNSPLIDAPLKLRMQAYFVAPKRDPEVEMML</sequence>
<name>A0A368H4U0_ANCCA</name>
<dbReference type="Gene3D" id="1.25.10.10">
    <property type="entry name" value="Leucine-rich Repeat Variant"/>
    <property type="match status" value="1"/>
</dbReference>
<protein>
    <recommendedName>
        <fullName evidence="2">26S proteasome non-ATPase regulatory subunit 5</fullName>
    </recommendedName>
</protein>
<accession>A0A368H4U0</accession>
<evidence type="ECO:0000256" key="1">
    <source>
        <dbReference type="ARBA" id="ARBA00006823"/>
    </source>
</evidence>
<keyword evidence="5" id="KW-1185">Reference proteome</keyword>
<dbReference type="GO" id="GO:0005829">
    <property type="term" value="C:cytosol"/>
    <property type="evidence" value="ECO:0007669"/>
    <property type="project" value="TreeGrafter"/>
</dbReference>
<gene>
    <name evidence="4" type="ORF">ANCCAN_02299</name>
</gene>
<dbReference type="STRING" id="29170.A0A368H4U0"/>
<evidence type="ECO:0000256" key="3">
    <source>
        <dbReference type="SAM" id="Phobius"/>
    </source>
</evidence>
<dbReference type="InterPro" id="IPR011989">
    <property type="entry name" value="ARM-like"/>
</dbReference>
<keyword evidence="3" id="KW-1133">Transmembrane helix</keyword>
<dbReference type="Proteomes" id="UP000252519">
    <property type="component" value="Unassembled WGS sequence"/>
</dbReference>
<dbReference type="GO" id="GO:0043248">
    <property type="term" value="P:proteasome assembly"/>
    <property type="evidence" value="ECO:0007669"/>
    <property type="project" value="InterPro"/>
</dbReference>
<dbReference type="InterPro" id="IPR016024">
    <property type="entry name" value="ARM-type_fold"/>
</dbReference>
<dbReference type="PANTHER" id="PTHR13554:SF10">
    <property type="entry name" value="26S PROTEASOME NON-ATPASE REGULATORY SUBUNIT 5"/>
    <property type="match status" value="1"/>
</dbReference>
<comment type="similarity">
    <text evidence="1">Belongs to the proteasome subunit S5B/HSM3 family.</text>
</comment>
<organism evidence="4 5">
    <name type="scientific">Ancylostoma caninum</name>
    <name type="common">Dog hookworm</name>
    <dbReference type="NCBI Taxonomy" id="29170"/>
    <lineage>
        <taxon>Eukaryota</taxon>
        <taxon>Metazoa</taxon>
        <taxon>Ecdysozoa</taxon>
        <taxon>Nematoda</taxon>
        <taxon>Chromadorea</taxon>
        <taxon>Rhabditida</taxon>
        <taxon>Rhabditina</taxon>
        <taxon>Rhabditomorpha</taxon>
        <taxon>Strongyloidea</taxon>
        <taxon>Ancylostomatidae</taxon>
        <taxon>Ancylostomatinae</taxon>
        <taxon>Ancylostoma</taxon>
    </lineage>
</organism>
<dbReference type="InterPro" id="IPR019538">
    <property type="entry name" value="PSMD5"/>
</dbReference>
<dbReference type="Pfam" id="PF10508">
    <property type="entry name" value="Proteasom_PSMB"/>
    <property type="match status" value="1"/>
</dbReference>
<evidence type="ECO:0000313" key="5">
    <source>
        <dbReference type="Proteomes" id="UP000252519"/>
    </source>
</evidence>
<feature type="transmembrane region" description="Helical" evidence="3">
    <location>
        <begin position="6"/>
        <end position="24"/>
    </location>
</feature>
<comment type="caution">
    <text evidence="4">The sequence shown here is derived from an EMBL/GenBank/DDBJ whole genome shotgun (WGS) entry which is preliminary data.</text>
</comment>
<dbReference type="EMBL" id="JOJR01000012">
    <property type="protein sequence ID" value="RCN51631.1"/>
    <property type="molecule type" value="Genomic_DNA"/>
</dbReference>
<proteinExistence type="inferred from homology"/>
<dbReference type="SUPFAM" id="SSF48371">
    <property type="entry name" value="ARM repeat"/>
    <property type="match status" value="1"/>
</dbReference>
<evidence type="ECO:0000313" key="4">
    <source>
        <dbReference type="EMBL" id="RCN51631.1"/>
    </source>
</evidence>
<reference evidence="4 5" key="1">
    <citation type="submission" date="2014-10" db="EMBL/GenBank/DDBJ databases">
        <title>Draft genome of the hookworm Ancylostoma caninum.</title>
        <authorList>
            <person name="Mitreva M."/>
        </authorList>
    </citation>
    <scope>NUCLEOTIDE SEQUENCE [LARGE SCALE GENOMIC DNA]</scope>
    <source>
        <strain evidence="4 5">Baltimore</strain>
    </source>
</reference>
<evidence type="ECO:0000256" key="2">
    <source>
        <dbReference type="ARBA" id="ARBA00014933"/>
    </source>
</evidence>
<keyword evidence="3" id="KW-0472">Membrane</keyword>
<feature type="non-terminal residue" evidence="4">
    <location>
        <position position="1"/>
    </location>
</feature>
<dbReference type="AlphaFoldDB" id="A0A368H4U0"/>